<feature type="region of interest" description="Disordered" evidence="1">
    <location>
        <begin position="168"/>
        <end position="259"/>
    </location>
</feature>
<dbReference type="Proteomes" id="UP000317238">
    <property type="component" value="Unassembled WGS sequence"/>
</dbReference>
<keyword evidence="4" id="KW-1185">Reference proteome</keyword>
<feature type="chain" id="PRO_5022768069" evidence="2">
    <location>
        <begin position="32"/>
        <end position="1084"/>
    </location>
</feature>
<proteinExistence type="predicted"/>
<protein>
    <submittedName>
        <fullName evidence="3">LPS-assembly protein LptD</fullName>
    </submittedName>
</protein>
<dbReference type="RefSeq" id="WP_197203914.1">
    <property type="nucleotide sequence ID" value="NZ_SJPL01000001.1"/>
</dbReference>
<feature type="compositionally biased region" description="Polar residues" evidence="1">
    <location>
        <begin position="247"/>
        <end position="259"/>
    </location>
</feature>
<dbReference type="GO" id="GO:1990351">
    <property type="term" value="C:transporter complex"/>
    <property type="evidence" value="ECO:0007669"/>
    <property type="project" value="TreeGrafter"/>
</dbReference>
<gene>
    <name evidence="3" type="primary">lptD</name>
    <name evidence="3" type="ORF">Pan14r_44010</name>
</gene>
<evidence type="ECO:0000256" key="2">
    <source>
        <dbReference type="SAM" id="SignalP"/>
    </source>
</evidence>
<accession>A0A5C5YAD5</accession>
<keyword evidence="2" id="KW-0732">Signal</keyword>
<evidence type="ECO:0000256" key="1">
    <source>
        <dbReference type="SAM" id="MobiDB-lite"/>
    </source>
</evidence>
<dbReference type="InterPro" id="IPR050218">
    <property type="entry name" value="LptD"/>
</dbReference>
<sequence length="1084" mass="119496" precursor="true">MQIRIGMPAARVRRRLSTALILICGLMLALSDIGPASQTATAQFPASDATTTDESATKISRQPPRVDGDRIAKWNRGGADISWLRDNCRLMFEDRIYLCDQVLLVVDGPPGRVRTRFVISGVSDGKGGQTGPLSGVIYSALEPQIQSPTPVPVPQSLPALASHLPGGWPDVRLPHPQSTPGDLRLAGHTESPAEDSGADDGGVRQAQYASPLPVPDSLPDQIFGPTLVPPPATSFPGTPGVGPPVPNQTTMPDTPRIQNGEGQFRIFSADGRHEIEFVSRNPAAPLSIQNVPRPALGEEVWVARGGATVLIRDVQAQLPGGQFLDLGTISLSAHRIVAWTPLLNDLMQGRADMTSHDLELYLEGDIVFRQGDRIIYAESMYYNVTQETGMVLDAEAISTIPDYQGVVRLKADVLQQVAEGNFQAFGAAVTTSRLGVPRYWLQSDQLSFRQRLRTTVDPITNQTIQATDSYVSSRDNFIYFGSVPVFYWPRLSASIRKPPLYLTGANFKNDDIFGTQVMLEWDLFQLLGYDSAPDGVDVRIKTDYLSDRGPAFGTRTTYDRTSFFGIPGHVRGQTDGYLIHDTGLDTLGQDRRDLTQEKTWRGKSWLQHRHTFNSGWEFIAEVGYISDRNFLEQYFESDWDQQKDYTTGARLRRYGGNQLLDLSVEARVNSFFKETQQLPVLEHYAIGLSPLGNALTWTMNNKVGYVDLNVADTPVDPVEAASMTTLPGEVDAQGLIASTRHELSAPLDLGPLNLSPFVGGDATYFGEDINGDSLTRLTGQAGIRASLPMYRIDPTIQSALLNVRGLAHKIEWVGEYFYADSDANFDDLPYYDSLDDNAQEQFRRRFIIDQFGGVLPAQFDPRDYGFRQGIQRYVTSPSDVVVADQQQIRLGVHQRFQTRRGLPGRERITDILRLDIDTILMPDADRDNYGETVGPTTYDASFHLGDRVSLLSDGYIDFFDDGLRSISGGIRMSRPGLGDVYAGLINIDGPVTSTALRTSLDYRLNEKWIVRAGSTYDFADVGNVGQTIGLTRIGESFLTGFEVTVDAGRENVGFNFFVLPRFFPTGRGRVGGQLIPPPGVEGLE</sequence>
<feature type="region of interest" description="Disordered" evidence="1">
    <location>
        <begin position="40"/>
        <end position="65"/>
    </location>
</feature>
<evidence type="ECO:0000313" key="4">
    <source>
        <dbReference type="Proteomes" id="UP000317238"/>
    </source>
</evidence>
<dbReference type="AlphaFoldDB" id="A0A5C5YAD5"/>
<name>A0A5C5YAD5_9PLAN</name>
<dbReference type="EMBL" id="SJPL01000001">
    <property type="protein sequence ID" value="TWT72084.1"/>
    <property type="molecule type" value="Genomic_DNA"/>
</dbReference>
<comment type="caution">
    <text evidence="3">The sequence shown here is derived from an EMBL/GenBank/DDBJ whole genome shotgun (WGS) entry which is preliminary data.</text>
</comment>
<organism evidence="3 4">
    <name type="scientific">Crateriforma conspicua</name>
    <dbReference type="NCBI Taxonomy" id="2527996"/>
    <lineage>
        <taxon>Bacteria</taxon>
        <taxon>Pseudomonadati</taxon>
        <taxon>Planctomycetota</taxon>
        <taxon>Planctomycetia</taxon>
        <taxon>Planctomycetales</taxon>
        <taxon>Planctomycetaceae</taxon>
        <taxon>Crateriforma</taxon>
    </lineage>
</organism>
<evidence type="ECO:0000313" key="3">
    <source>
        <dbReference type="EMBL" id="TWT72084.1"/>
    </source>
</evidence>
<reference evidence="3 4" key="1">
    <citation type="submission" date="2019-02" db="EMBL/GenBank/DDBJ databases">
        <title>Deep-cultivation of Planctomycetes and their phenomic and genomic characterization uncovers novel biology.</title>
        <authorList>
            <person name="Wiegand S."/>
            <person name="Jogler M."/>
            <person name="Boedeker C."/>
            <person name="Pinto D."/>
            <person name="Vollmers J."/>
            <person name="Rivas-Marin E."/>
            <person name="Kohn T."/>
            <person name="Peeters S.H."/>
            <person name="Heuer A."/>
            <person name="Rast P."/>
            <person name="Oberbeckmann S."/>
            <person name="Bunk B."/>
            <person name="Jeske O."/>
            <person name="Meyerdierks A."/>
            <person name="Storesund J.E."/>
            <person name="Kallscheuer N."/>
            <person name="Luecker S."/>
            <person name="Lage O.M."/>
            <person name="Pohl T."/>
            <person name="Merkel B.J."/>
            <person name="Hornburger P."/>
            <person name="Mueller R.-W."/>
            <person name="Bruemmer F."/>
            <person name="Labrenz M."/>
            <person name="Spormann A.M."/>
            <person name="Op Den Camp H."/>
            <person name="Overmann J."/>
            <person name="Amann R."/>
            <person name="Jetten M.S.M."/>
            <person name="Mascher T."/>
            <person name="Medema M.H."/>
            <person name="Devos D.P."/>
            <person name="Kaster A.-K."/>
            <person name="Ovreas L."/>
            <person name="Rohde M."/>
            <person name="Galperin M.Y."/>
            <person name="Jogler C."/>
        </authorList>
    </citation>
    <scope>NUCLEOTIDE SEQUENCE [LARGE SCALE GENOMIC DNA]</scope>
    <source>
        <strain evidence="3 4">Pan14r</strain>
    </source>
</reference>
<dbReference type="PANTHER" id="PTHR30189">
    <property type="entry name" value="LPS-ASSEMBLY PROTEIN"/>
    <property type="match status" value="1"/>
</dbReference>
<dbReference type="GO" id="GO:0009279">
    <property type="term" value="C:cell outer membrane"/>
    <property type="evidence" value="ECO:0007669"/>
    <property type="project" value="TreeGrafter"/>
</dbReference>
<feature type="signal peptide" evidence="2">
    <location>
        <begin position="1"/>
        <end position="31"/>
    </location>
</feature>
<dbReference type="PANTHER" id="PTHR30189:SF1">
    <property type="entry name" value="LPS-ASSEMBLY PROTEIN LPTD"/>
    <property type="match status" value="1"/>
</dbReference>